<keyword evidence="3 7" id="KW-0812">Transmembrane</keyword>
<reference evidence="11" key="1">
    <citation type="submission" date="2020-09" db="EMBL/GenBank/DDBJ databases">
        <title>A novel bacterium of genus Paenibacillus, isolated from South China Sea.</title>
        <authorList>
            <person name="Huang H."/>
            <person name="Mo K."/>
            <person name="Hu Y."/>
        </authorList>
    </citation>
    <scope>NUCLEOTIDE SEQUENCE</scope>
    <source>
        <strain evidence="11">IB182496</strain>
    </source>
</reference>
<evidence type="ECO:0000259" key="8">
    <source>
        <dbReference type="Pfam" id="PF02518"/>
    </source>
</evidence>
<keyword evidence="4 7" id="KW-1133">Transmembrane helix</keyword>
<comment type="subcellular location">
    <subcellularLocation>
        <location evidence="1">Cell membrane</location>
        <topology evidence="1">Multi-pass membrane protein</topology>
    </subcellularLocation>
</comment>
<dbReference type="EMBL" id="JACXIZ010000037">
    <property type="protein sequence ID" value="MBD2847419.1"/>
    <property type="molecule type" value="Genomic_DNA"/>
</dbReference>
<dbReference type="PANTHER" id="PTHR34220">
    <property type="entry name" value="SENSOR HISTIDINE KINASE YPDA"/>
    <property type="match status" value="1"/>
</dbReference>
<feature type="domain" description="Signal transduction histidine kinase internal region" evidence="10">
    <location>
        <begin position="390"/>
        <end position="467"/>
    </location>
</feature>
<keyword evidence="12" id="KW-1185">Reference proteome</keyword>
<feature type="domain" description="Histidine kinase/HSP90-like ATPase" evidence="8">
    <location>
        <begin position="485"/>
        <end position="592"/>
    </location>
</feature>
<dbReference type="GO" id="GO:0000155">
    <property type="term" value="F:phosphorelay sensor kinase activity"/>
    <property type="evidence" value="ECO:0007669"/>
    <property type="project" value="InterPro"/>
</dbReference>
<sequence>MDDKERGLRHALRRYKLNSLFVRNLLLILLLMLLPFTGLLVAINKYNRQLLQEEIGQINLNSLQRVRELADNIVNEAERMATKLTLLPEVQTFFEVPAYTRYFQAGTKSIYQSITLLTHTYEYIDSIYIYSERNDYVISNSNNARAGEFNDASWLQSYRDRTGDTPWTLYRTKYGSYPYLISLVRPGGPVGGDVSGAVIINIDAQRLGELFDGLGQTIAENLFVLGTDGRVLYNNNPELLMSAYADQPALADIDAAQEGSRVRAIDGSKLVISAVPSTRYPWTYASVLPLTHFAERTETVGRYFLVVAAITGAALLAVVLLISVRTYAPLRRILAILEDPERWLRQRGGPAGRARDELHDIGDRVAGSMQSQRATERELQERMRLLTRAQTVALQAQISPHFLSNTLDSIQWSALELTGRPNAVTDMVQALSALMRIRMQADDPLVDIGTELEHVRQYVGIMRRRCPEIEFDIGADEGLLGYQTVQLVLQPLVENAVAHGLRPRRMRGRITVRGWLREDMIRFEVSDDGAGLPPERLEALNRRLRADEGLLSAHIGLGNVSQRLRLVYGPAAGVCVRQRDGGGLVVELRFPALPVGEQVPGLERPDRPDRPEPGDASRIG</sequence>
<evidence type="ECO:0000256" key="1">
    <source>
        <dbReference type="ARBA" id="ARBA00004651"/>
    </source>
</evidence>
<evidence type="ECO:0000256" key="7">
    <source>
        <dbReference type="SAM" id="Phobius"/>
    </source>
</evidence>
<dbReference type="SUPFAM" id="SSF55874">
    <property type="entry name" value="ATPase domain of HSP90 chaperone/DNA topoisomerase II/histidine kinase"/>
    <property type="match status" value="1"/>
</dbReference>
<evidence type="ECO:0000313" key="11">
    <source>
        <dbReference type="EMBL" id="MBD2847419.1"/>
    </source>
</evidence>
<evidence type="ECO:0000313" key="12">
    <source>
        <dbReference type="Proteomes" id="UP000621560"/>
    </source>
</evidence>
<keyword evidence="2" id="KW-1003">Cell membrane</keyword>
<feature type="domain" description="Cache" evidence="9">
    <location>
        <begin position="50"/>
        <end position="286"/>
    </location>
</feature>
<evidence type="ECO:0000256" key="2">
    <source>
        <dbReference type="ARBA" id="ARBA00022475"/>
    </source>
</evidence>
<dbReference type="PANTHER" id="PTHR34220:SF7">
    <property type="entry name" value="SENSOR HISTIDINE KINASE YPDA"/>
    <property type="match status" value="1"/>
</dbReference>
<accession>A0A927BXV5</accession>
<evidence type="ECO:0000256" key="4">
    <source>
        <dbReference type="ARBA" id="ARBA00022989"/>
    </source>
</evidence>
<feature type="transmembrane region" description="Helical" evidence="7">
    <location>
        <begin position="21"/>
        <end position="43"/>
    </location>
</feature>
<dbReference type="InterPro" id="IPR033479">
    <property type="entry name" value="dCache_1"/>
</dbReference>
<dbReference type="InterPro" id="IPR003594">
    <property type="entry name" value="HATPase_dom"/>
</dbReference>
<feature type="transmembrane region" description="Helical" evidence="7">
    <location>
        <begin position="303"/>
        <end position="324"/>
    </location>
</feature>
<evidence type="ECO:0000256" key="6">
    <source>
        <dbReference type="SAM" id="MobiDB-lite"/>
    </source>
</evidence>
<keyword evidence="11" id="KW-0808">Transferase</keyword>
<proteinExistence type="predicted"/>
<feature type="compositionally biased region" description="Basic and acidic residues" evidence="6">
    <location>
        <begin position="603"/>
        <end position="620"/>
    </location>
</feature>
<evidence type="ECO:0000256" key="3">
    <source>
        <dbReference type="ARBA" id="ARBA00022692"/>
    </source>
</evidence>
<keyword evidence="5 7" id="KW-0472">Membrane</keyword>
<dbReference type="GO" id="GO:0005886">
    <property type="term" value="C:plasma membrane"/>
    <property type="evidence" value="ECO:0007669"/>
    <property type="project" value="UniProtKB-SubCell"/>
</dbReference>
<dbReference type="Pfam" id="PF02518">
    <property type="entry name" value="HATPase_c"/>
    <property type="match status" value="1"/>
</dbReference>
<dbReference type="Proteomes" id="UP000621560">
    <property type="component" value="Unassembled WGS sequence"/>
</dbReference>
<comment type="caution">
    <text evidence="11">The sequence shown here is derived from an EMBL/GenBank/DDBJ whole genome shotgun (WGS) entry which is preliminary data.</text>
</comment>
<dbReference type="Pfam" id="PF02743">
    <property type="entry name" value="dCache_1"/>
    <property type="match status" value="1"/>
</dbReference>
<dbReference type="InterPro" id="IPR036890">
    <property type="entry name" value="HATPase_C_sf"/>
</dbReference>
<protein>
    <submittedName>
        <fullName evidence="11">Histidine kinase</fullName>
    </submittedName>
</protein>
<evidence type="ECO:0000259" key="9">
    <source>
        <dbReference type="Pfam" id="PF02743"/>
    </source>
</evidence>
<dbReference type="RefSeq" id="WP_190920525.1">
    <property type="nucleotide sequence ID" value="NZ_JACXIZ010000037.1"/>
</dbReference>
<evidence type="ECO:0000259" key="10">
    <source>
        <dbReference type="Pfam" id="PF06580"/>
    </source>
</evidence>
<dbReference type="Gene3D" id="3.30.565.10">
    <property type="entry name" value="Histidine kinase-like ATPase, C-terminal domain"/>
    <property type="match status" value="1"/>
</dbReference>
<dbReference type="InterPro" id="IPR010559">
    <property type="entry name" value="Sig_transdc_His_kin_internal"/>
</dbReference>
<organism evidence="11 12">
    <name type="scientific">Paenibacillus sabuli</name>
    <dbReference type="NCBI Taxonomy" id="2772509"/>
    <lineage>
        <taxon>Bacteria</taxon>
        <taxon>Bacillati</taxon>
        <taxon>Bacillota</taxon>
        <taxon>Bacilli</taxon>
        <taxon>Bacillales</taxon>
        <taxon>Paenibacillaceae</taxon>
        <taxon>Paenibacillus</taxon>
    </lineage>
</organism>
<gene>
    <name evidence="11" type="ORF">IDH44_19630</name>
</gene>
<evidence type="ECO:0000256" key="5">
    <source>
        <dbReference type="ARBA" id="ARBA00023136"/>
    </source>
</evidence>
<dbReference type="AlphaFoldDB" id="A0A927BXV5"/>
<feature type="region of interest" description="Disordered" evidence="6">
    <location>
        <begin position="597"/>
        <end position="620"/>
    </location>
</feature>
<name>A0A927BXV5_9BACL</name>
<dbReference type="InterPro" id="IPR050640">
    <property type="entry name" value="Bact_2-comp_sensor_kinase"/>
</dbReference>
<dbReference type="CDD" id="cd18774">
    <property type="entry name" value="PDC2_HK_sensor"/>
    <property type="match status" value="1"/>
</dbReference>
<keyword evidence="11" id="KW-0418">Kinase</keyword>
<dbReference type="Pfam" id="PF06580">
    <property type="entry name" value="His_kinase"/>
    <property type="match status" value="1"/>
</dbReference>